<dbReference type="PANTHER" id="PTHR31232:SF155">
    <property type="entry name" value="PLANT SELF-INCOMPATIBILITY PROTEIN S1 FAMILY"/>
    <property type="match status" value="1"/>
</dbReference>
<proteinExistence type="inferred from homology"/>
<evidence type="ECO:0000256" key="1">
    <source>
        <dbReference type="ARBA" id="ARBA00004613"/>
    </source>
</evidence>
<dbReference type="AlphaFoldDB" id="A0A6J1ESA0"/>
<keyword evidence="3 6" id="KW-0713">Self-incompatibility</keyword>
<keyword evidence="4 6" id="KW-0964">Secreted</keyword>
<feature type="signal peptide" evidence="6">
    <location>
        <begin position="1"/>
        <end position="17"/>
    </location>
</feature>
<organism evidence="7 8">
    <name type="scientific">Cucurbita moschata</name>
    <name type="common">Winter crookneck squash</name>
    <name type="synonym">Cucurbita pepo var. moschata</name>
    <dbReference type="NCBI Taxonomy" id="3662"/>
    <lineage>
        <taxon>Eukaryota</taxon>
        <taxon>Viridiplantae</taxon>
        <taxon>Streptophyta</taxon>
        <taxon>Embryophyta</taxon>
        <taxon>Tracheophyta</taxon>
        <taxon>Spermatophyta</taxon>
        <taxon>Magnoliopsida</taxon>
        <taxon>eudicotyledons</taxon>
        <taxon>Gunneridae</taxon>
        <taxon>Pentapetalae</taxon>
        <taxon>rosids</taxon>
        <taxon>fabids</taxon>
        <taxon>Cucurbitales</taxon>
        <taxon>Cucurbitaceae</taxon>
        <taxon>Cucurbiteae</taxon>
        <taxon>Cucurbita</taxon>
    </lineage>
</organism>
<dbReference type="Proteomes" id="UP000504609">
    <property type="component" value="Unplaced"/>
</dbReference>
<dbReference type="GO" id="GO:0005576">
    <property type="term" value="C:extracellular region"/>
    <property type="evidence" value="ECO:0007669"/>
    <property type="project" value="UniProtKB-SubCell"/>
</dbReference>
<evidence type="ECO:0000256" key="3">
    <source>
        <dbReference type="ARBA" id="ARBA00022471"/>
    </source>
</evidence>
<comment type="similarity">
    <text evidence="2 6">Belongs to the plant self-incompatibility (S1) protein family.</text>
</comment>
<keyword evidence="5 6" id="KW-0732">Signal</keyword>
<dbReference type="InterPro" id="IPR010264">
    <property type="entry name" value="Self-incomp_S1"/>
</dbReference>
<sequence length="134" mass="15406">MALLVIFALGFVKQSFGAPVPFGSWRVVIINDQSKAQLNVHCKSGDDDLGAHIIKVADDYDWKFKVNLWGSTRFWCTFDSQNGHLSFDVFWPEGDSTWLLERCGYGSCIWVAKDEGIYLKNDPRNTFELIHKWK</sequence>
<feature type="chain" id="PRO_5027161024" description="S-protein homolog" evidence="6">
    <location>
        <begin position="18"/>
        <end position="134"/>
    </location>
</feature>
<dbReference type="RefSeq" id="XP_022931007.1">
    <property type="nucleotide sequence ID" value="XM_023075239.1"/>
</dbReference>
<protein>
    <recommendedName>
        <fullName evidence="6">S-protein homolog</fullName>
    </recommendedName>
</protein>
<evidence type="ECO:0000313" key="8">
    <source>
        <dbReference type="RefSeq" id="XP_022931007.1"/>
    </source>
</evidence>
<comment type="subcellular location">
    <subcellularLocation>
        <location evidence="1 6">Secreted</location>
    </subcellularLocation>
</comment>
<dbReference type="PANTHER" id="PTHR31232">
    <property type="match status" value="1"/>
</dbReference>
<name>A0A6J1ESA0_CUCMO</name>
<accession>A0A6J1ESA0</accession>
<dbReference type="GO" id="GO:0060320">
    <property type="term" value="P:rejection of self pollen"/>
    <property type="evidence" value="ECO:0007669"/>
    <property type="project" value="UniProtKB-KW"/>
</dbReference>
<evidence type="ECO:0000256" key="2">
    <source>
        <dbReference type="ARBA" id="ARBA00005581"/>
    </source>
</evidence>
<evidence type="ECO:0000256" key="5">
    <source>
        <dbReference type="ARBA" id="ARBA00022729"/>
    </source>
</evidence>
<gene>
    <name evidence="8" type="primary">LOC111437334</name>
</gene>
<dbReference type="KEGG" id="cmos:111437334"/>
<keyword evidence="7" id="KW-1185">Reference proteome</keyword>
<evidence type="ECO:0000313" key="7">
    <source>
        <dbReference type="Proteomes" id="UP000504609"/>
    </source>
</evidence>
<evidence type="ECO:0000256" key="6">
    <source>
        <dbReference type="RuleBase" id="RU367044"/>
    </source>
</evidence>
<reference evidence="8" key="1">
    <citation type="submission" date="2025-08" db="UniProtKB">
        <authorList>
            <consortium name="RefSeq"/>
        </authorList>
    </citation>
    <scope>IDENTIFICATION</scope>
    <source>
        <tissue evidence="8">Young leaves</tissue>
    </source>
</reference>
<dbReference type="GeneID" id="111437334"/>
<evidence type="ECO:0000256" key="4">
    <source>
        <dbReference type="ARBA" id="ARBA00022525"/>
    </source>
</evidence>
<dbReference type="Pfam" id="PF05938">
    <property type="entry name" value="Self-incomp_S1"/>
    <property type="match status" value="1"/>
</dbReference>